<evidence type="ECO:0000256" key="1">
    <source>
        <dbReference type="SAM" id="SignalP"/>
    </source>
</evidence>
<feature type="chain" id="PRO_5041224161" description="Secreted protein" evidence="1">
    <location>
        <begin position="20"/>
        <end position="111"/>
    </location>
</feature>
<dbReference type="EMBL" id="JAUEPU010000036">
    <property type="protein sequence ID" value="KAK0489791.1"/>
    <property type="molecule type" value="Genomic_DNA"/>
</dbReference>
<keyword evidence="3" id="KW-1185">Reference proteome</keyword>
<accession>A0AA39THY7</accession>
<feature type="signal peptide" evidence="1">
    <location>
        <begin position="1"/>
        <end position="19"/>
    </location>
</feature>
<dbReference type="Gene3D" id="2.60.40.4370">
    <property type="match status" value="1"/>
</dbReference>
<evidence type="ECO:0000313" key="2">
    <source>
        <dbReference type="EMBL" id="KAK0489791.1"/>
    </source>
</evidence>
<gene>
    <name evidence="2" type="ORF">EDD18DRAFT_1188388</name>
</gene>
<name>A0AA39THY7_9AGAR</name>
<evidence type="ECO:0000313" key="3">
    <source>
        <dbReference type="Proteomes" id="UP001175228"/>
    </source>
</evidence>
<comment type="caution">
    <text evidence="2">The sequence shown here is derived from an EMBL/GenBank/DDBJ whole genome shotgun (WGS) entry which is preliminary data.</text>
</comment>
<dbReference type="Proteomes" id="UP001175228">
    <property type="component" value="Unassembled WGS sequence"/>
</dbReference>
<sequence length="111" mass="12585">MRVMYVEYLFFFFLVVELGDVEPSLISSCDSSHLVVSPFSARRTAVYSIQDLDIRTPFVQLAGTVLKGWHEALLSIGLLFSEQEDAPSYMENTPAYLFQRSAPRREGQSQS</sequence>
<proteinExistence type="predicted"/>
<keyword evidence="1" id="KW-0732">Signal</keyword>
<organism evidence="2 3">
    <name type="scientific">Armillaria luteobubalina</name>
    <dbReference type="NCBI Taxonomy" id="153913"/>
    <lineage>
        <taxon>Eukaryota</taxon>
        <taxon>Fungi</taxon>
        <taxon>Dikarya</taxon>
        <taxon>Basidiomycota</taxon>
        <taxon>Agaricomycotina</taxon>
        <taxon>Agaricomycetes</taxon>
        <taxon>Agaricomycetidae</taxon>
        <taxon>Agaricales</taxon>
        <taxon>Marasmiineae</taxon>
        <taxon>Physalacriaceae</taxon>
        <taxon>Armillaria</taxon>
    </lineage>
</organism>
<evidence type="ECO:0008006" key="4">
    <source>
        <dbReference type="Google" id="ProtNLM"/>
    </source>
</evidence>
<reference evidence="2" key="1">
    <citation type="submission" date="2023-06" db="EMBL/GenBank/DDBJ databases">
        <authorList>
            <consortium name="Lawrence Berkeley National Laboratory"/>
            <person name="Ahrendt S."/>
            <person name="Sahu N."/>
            <person name="Indic B."/>
            <person name="Wong-Bajracharya J."/>
            <person name="Merenyi Z."/>
            <person name="Ke H.-M."/>
            <person name="Monk M."/>
            <person name="Kocsube S."/>
            <person name="Drula E."/>
            <person name="Lipzen A."/>
            <person name="Balint B."/>
            <person name="Henrissat B."/>
            <person name="Andreopoulos B."/>
            <person name="Martin F.M."/>
            <person name="Harder C.B."/>
            <person name="Rigling D."/>
            <person name="Ford K.L."/>
            <person name="Foster G.D."/>
            <person name="Pangilinan J."/>
            <person name="Papanicolaou A."/>
            <person name="Barry K."/>
            <person name="LaButti K."/>
            <person name="Viragh M."/>
            <person name="Koriabine M."/>
            <person name="Yan M."/>
            <person name="Riley R."/>
            <person name="Champramary S."/>
            <person name="Plett K.L."/>
            <person name="Tsai I.J."/>
            <person name="Slot J."/>
            <person name="Sipos G."/>
            <person name="Plett J."/>
            <person name="Nagy L.G."/>
            <person name="Grigoriev I.V."/>
        </authorList>
    </citation>
    <scope>NUCLEOTIDE SEQUENCE</scope>
    <source>
        <strain evidence="2">HWK02</strain>
    </source>
</reference>
<protein>
    <recommendedName>
        <fullName evidence="4">Secreted protein</fullName>
    </recommendedName>
</protein>
<dbReference type="AlphaFoldDB" id="A0AA39THY7"/>